<organism evidence="2 3">
    <name type="scientific">Colletotrichum salicis</name>
    <dbReference type="NCBI Taxonomy" id="1209931"/>
    <lineage>
        <taxon>Eukaryota</taxon>
        <taxon>Fungi</taxon>
        <taxon>Dikarya</taxon>
        <taxon>Ascomycota</taxon>
        <taxon>Pezizomycotina</taxon>
        <taxon>Sordariomycetes</taxon>
        <taxon>Hypocreomycetidae</taxon>
        <taxon>Glomerellales</taxon>
        <taxon>Glomerellaceae</taxon>
        <taxon>Colletotrichum</taxon>
        <taxon>Colletotrichum acutatum species complex</taxon>
    </lineage>
</organism>
<comment type="caution">
    <text evidence="2">The sequence shown here is derived from an EMBL/GenBank/DDBJ whole genome shotgun (WGS) entry which is preliminary data.</text>
</comment>
<evidence type="ECO:0000256" key="1">
    <source>
        <dbReference type="SAM" id="MobiDB-lite"/>
    </source>
</evidence>
<reference evidence="2 3" key="1">
    <citation type="submission" date="2014-02" db="EMBL/GenBank/DDBJ databases">
        <title>The genome sequence of Colletotrichum salicis CBS 607.94.</title>
        <authorList>
            <person name="Baroncelli R."/>
            <person name="Thon M.R."/>
        </authorList>
    </citation>
    <scope>NUCLEOTIDE SEQUENCE [LARGE SCALE GENOMIC DNA]</scope>
    <source>
        <strain evidence="2 3">CBS 607.94</strain>
    </source>
</reference>
<name>A0A135UMN0_9PEZI</name>
<dbReference type="OrthoDB" id="4849945at2759"/>
<feature type="compositionally biased region" description="Polar residues" evidence="1">
    <location>
        <begin position="349"/>
        <end position="359"/>
    </location>
</feature>
<gene>
    <name evidence="2" type="ORF">CSAL01_03840</name>
</gene>
<feature type="compositionally biased region" description="Basic and acidic residues" evidence="1">
    <location>
        <begin position="366"/>
        <end position="386"/>
    </location>
</feature>
<dbReference type="AlphaFoldDB" id="A0A135UMN0"/>
<feature type="compositionally biased region" description="Low complexity" evidence="1">
    <location>
        <begin position="387"/>
        <end position="396"/>
    </location>
</feature>
<protein>
    <submittedName>
        <fullName evidence="2">Uncharacterized protein</fullName>
    </submittedName>
</protein>
<evidence type="ECO:0000313" key="2">
    <source>
        <dbReference type="EMBL" id="KXH61664.1"/>
    </source>
</evidence>
<feature type="region of interest" description="Disordered" evidence="1">
    <location>
        <begin position="312"/>
        <end position="416"/>
    </location>
</feature>
<accession>A0A135UMN0</accession>
<dbReference type="Proteomes" id="UP000070121">
    <property type="component" value="Unassembled WGS sequence"/>
</dbReference>
<dbReference type="EMBL" id="JFFI01001261">
    <property type="protein sequence ID" value="KXH61664.1"/>
    <property type="molecule type" value="Genomic_DNA"/>
</dbReference>
<proteinExistence type="predicted"/>
<keyword evidence="3" id="KW-1185">Reference proteome</keyword>
<sequence>MSSLPFRLLPPIFSIFDSGLAETANLPLFYLSHDAEPSEIDNAIGINIHAGPFSTAPIIAHLTHRLCPLPRPRRRESNSSDTPKILLHEDRGLQGNAQGFRALLSRIIRGKRYQGLWRFTMRLRDPCWRQLTTDIDFEWRHSRGLSIRTLRLSDGWLLWRKRTPDETRILRAPRQTHLGQKYIGKGGHAKLDEELVAMISIDPSRPYLGTGFRFLNSAAVPPDAEDTPFLNDDFALVAIMSGIGIILGETETLGGVLTSEEIQASQRPHLKRAALVEKHAREAKEWLATLDLMDENDHDDEPSHILRAEKVAPWRGLHGPGAPLRGREGGIGKTKGFKGTTSAERRQRSLSAPETSSQRRSSRKSLHPEPSRRQEWEKRPMRRERTANASAATRRTTPLRSSQRSSYGDRDPTSPGVVLAQGVIRID</sequence>
<evidence type="ECO:0000313" key="3">
    <source>
        <dbReference type="Proteomes" id="UP000070121"/>
    </source>
</evidence>